<accession>A0A9P8W553</accession>
<proteinExistence type="predicted"/>
<dbReference type="EMBL" id="JAGPYM010000011">
    <property type="protein sequence ID" value="KAH6889504.1"/>
    <property type="molecule type" value="Genomic_DNA"/>
</dbReference>
<dbReference type="AlphaFoldDB" id="A0A9P8W553"/>
<sequence length="132" mass="15001">MTGYTKIVQTCPLVQTHGLEYAWVDTCCIDKSSSTELTEFINSMFTWYKNAYICYVSLVDLEPKSSVLGACLWFTRAGRFKSYSHREDLTSMIWPGIRLDPSSTSSIPSQAPLESPVWFSLHECLSRKVLQS</sequence>
<dbReference type="Pfam" id="PF06985">
    <property type="entry name" value="HET"/>
    <property type="match status" value="1"/>
</dbReference>
<organism evidence="2 3">
    <name type="scientific">Thelonectria olida</name>
    <dbReference type="NCBI Taxonomy" id="1576542"/>
    <lineage>
        <taxon>Eukaryota</taxon>
        <taxon>Fungi</taxon>
        <taxon>Dikarya</taxon>
        <taxon>Ascomycota</taxon>
        <taxon>Pezizomycotina</taxon>
        <taxon>Sordariomycetes</taxon>
        <taxon>Hypocreomycetidae</taxon>
        <taxon>Hypocreales</taxon>
        <taxon>Nectriaceae</taxon>
        <taxon>Thelonectria</taxon>
    </lineage>
</organism>
<protein>
    <recommendedName>
        <fullName evidence="1">Heterokaryon incompatibility domain-containing protein</fullName>
    </recommendedName>
</protein>
<gene>
    <name evidence="2" type="ORF">B0T10DRAFT_488084</name>
</gene>
<dbReference type="Proteomes" id="UP000777438">
    <property type="component" value="Unassembled WGS sequence"/>
</dbReference>
<reference evidence="2 3" key="1">
    <citation type="journal article" date="2021" name="Nat. Commun.">
        <title>Genetic determinants of endophytism in the Arabidopsis root mycobiome.</title>
        <authorList>
            <person name="Mesny F."/>
            <person name="Miyauchi S."/>
            <person name="Thiergart T."/>
            <person name="Pickel B."/>
            <person name="Atanasova L."/>
            <person name="Karlsson M."/>
            <person name="Huettel B."/>
            <person name="Barry K.W."/>
            <person name="Haridas S."/>
            <person name="Chen C."/>
            <person name="Bauer D."/>
            <person name="Andreopoulos W."/>
            <person name="Pangilinan J."/>
            <person name="LaButti K."/>
            <person name="Riley R."/>
            <person name="Lipzen A."/>
            <person name="Clum A."/>
            <person name="Drula E."/>
            <person name="Henrissat B."/>
            <person name="Kohler A."/>
            <person name="Grigoriev I.V."/>
            <person name="Martin F.M."/>
            <person name="Hacquard S."/>
        </authorList>
    </citation>
    <scope>NUCLEOTIDE SEQUENCE [LARGE SCALE GENOMIC DNA]</scope>
    <source>
        <strain evidence="2 3">MPI-CAGE-CH-0241</strain>
    </source>
</reference>
<keyword evidence="3" id="KW-1185">Reference proteome</keyword>
<dbReference type="PANTHER" id="PTHR10622:SF12">
    <property type="entry name" value="HET DOMAIN-CONTAINING PROTEIN"/>
    <property type="match status" value="1"/>
</dbReference>
<evidence type="ECO:0000259" key="1">
    <source>
        <dbReference type="Pfam" id="PF06985"/>
    </source>
</evidence>
<evidence type="ECO:0000313" key="2">
    <source>
        <dbReference type="EMBL" id="KAH6889504.1"/>
    </source>
</evidence>
<evidence type="ECO:0000313" key="3">
    <source>
        <dbReference type="Proteomes" id="UP000777438"/>
    </source>
</evidence>
<name>A0A9P8W553_9HYPO</name>
<dbReference type="OrthoDB" id="20872at2759"/>
<comment type="caution">
    <text evidence="2">The sequence shown here is derived from an EMBL/GenBank/DDBJ whole genome shotgun (WGS) entry which is preliminary data.</text>
</comment>
<dbReference type="InterPro" id="IPR010730">
    <property type="entry name" value="HET"/>
</dbReference>
<feature type="domain" description="Heterokaryon incompatibility" evidence="1">
    <location>
        <begin position="13"/>
        <end position="65"/>
    </location>
</feature>
<dbReference type="PANTHER" id="PTHR10622">
    <property type="entry name" value="HET DOMAIN-CONTAINING PROTEIN"/>
    <property type="match status" value="1"/>
</dbReference>